<sequence>MLLGLSQEELGKVLGLTSQQIQKYEAGETRISASRLYDLAEHLAVPITWFFEELGDKRRMAPPASKEGERANVTELLARREARQLVELYYGIEDEQLRKKVLEVAELLSRPAKD</sequence>
<dbReference type="PROSITE" id="PS50943">
    <property type="entry name" value="HTH_CROC1"/>
    <property type="match status" value="1"/>
</dbReference>
<name>A0A101KRZ9_RHILI</name>
<dbReference type="Pfam" id="PF01381">
    <property type="entry name" value="HTH_3"/>
    <property type="match status" value="1"/>
</dbReference>
<comment type="caution">
    <text evidence="2">The sequence shown here is derived from an EMBL/GenBank/DDBJ whole genome shotgun (WGS) entry which is preliminary data.</text>
</comment>
<dbReference type="InterPro" id="IPR010982">
    <property type="entry name" value="Lambda_DNA-bd_dom_sf"/>
</dbReference>
<dbReference type="EMBL" id="LPWA01000111">
    <property type="protein sequence ID" value="KUM25930.1"/>
    <property type="molecule type" value="Genomic_DNA"/>
</dbReference>
<accession>A0A101KRZ9</accession>
<dbReference type="Gene3D" id="1.10.260.40">
    <property type="entry name" value="lambda repressor-like DNA-binding domains"/>
    <property type="match status" value="1"/>
</dbReference>
<dbReference type="AlphaFoldDB" id="A0A101KRZ9"/>
<dbReference type="SUPFAM" id="SSF47413">
    <property type="entry name" value="lambda repressor-like DNA-binding domains"/>
    <property type="match status" value="1"/>
</dbReference>
<dbReference type="SMART" id="SM00530">
    <property type="entry name" value="HTH_XRE"/>
    <property type="match status" value="1"/>
</dbReference>
<proteinExistence type="predicted"/>
<evidence type="ECO:0000313" key="2">
    <source>
        <dbReference type="EMBL" id="KUM25930.1"/>
    </source>
</evidence>
<evidence type="ECO:0000313" key="3">
    <source>
        <dbReference type="Proteomes" id="UP000053176"/>
    </source>
</evidence>
<protein>
    <submittedName>
        <fullName evidence="2">XRE family transcriptional regulator</fullName>
    </submittedName>
</protein>
<dbReference type="Proteomes" id="UP000053176">
    <property type="component" value="Unassembled WGS sequence"/>
</dbReference>
<evidence type="ECO:0000259" key="1">
    <source>
        <dbReference type="PROSITE" id="PS50943"/>
    </source>
</evidence>
<dbReference type="GO" id="GO:0003677">
    <property type="term" value="F:DNA binding"/>
    <property type="evidence" value="ECO:0007669"/>
    <property type="project" value="InterPro"/>
</dbReference>
<dbReference type="InterPro" id="IPR001387">
    <property type="entry name" value="Cro/C1-type_HTH"/>
</dbReference>
<feature type="domain" description="HTH cro/C1-type" evidence="1">
    <location>
        <begin position="3"/>
        <end position="50"/>
    </location>
</feature>
<gene>
    <name evidence="2" type="ORF">AU467_24050</name>
</gene>
<dbReference type="CDD" id="cd00093">
    <property type="entry name" value="HTH_XRE"/>
    <property type="match status" value="1"/>
</dbReference>
<organism evidence="2 3">
    <name type="scientific">Rhizobium loti</name>
    <name type="common">Mesorhizobium loti</name>
    <dbReference type="NCBI Taxonomy" id="381"/>
    <lineage>
        <taxon>Bacteria</taxon>
        <taxon>Pseudomonadati</taxon>
        <taxon>Pseudomonadota</taxon>
        <taxon>Alphaproteobacteria</taxon>
        <taxon>Hyphomicrobiales</taxon>
        <taxon>Phyllobacteriaceae</taxon>
        <taxon>Mesorhizobium</taxon>
    </lineage>
</organism>
<reference evidence="2 3" key="1">
    <citation type="submission" date="2015-12" db="EMBL/GenBank/DDBJ databases">
        <title>Draft genome sequence of Mesorhizobium sp. UFLA 01-765, a multitolerant efficient symbiont and plant-growth promoting strain isolated from Zn-mining soil using Leucaena leucocephala as a trap plant.</title>
        <authorList>
            <person name="Rangel W.M."/>
            <person name="Thijs S."/>
            <person name="Longatti S.M."/>
            <person name="Moreira F.M."/>
            <person name="Weyens N."/>
            <person name="Vangronsveld J."/>
            <person name="Van Hamme J.D."/>
            <person name="Bottos E.M."/>
            <person name="Rineau F."/>
        </authorList>
    </citation>
    <scope>NUCLEOTIDE SEQUENCE [LARGE SCALE GENOMIC DNA]</scope>
    <source>
        <strain evidence="2 3">UFLA 01-765</strain>
    </source>
</reference>